<reference evidence="2 3" key="1">
    <citation type="submission" date="2020-06" db="EMBL/GenBank/DDBJ databases">
        <title>Complete genome of Azosprillum oryzae KACC14407.</title>
        <authorList>
            <person name="Kim M."/>
            <person name="Park Y.-J."/>
            <person name="Shin J.-H."/>
        </authorList>
    </citation>
    <scope>NUCLEOTIDE SEQUENCE [LARGE SCALE GENOMIC DNA]</scope>
    <source>
        <strain evidence="2 3">KACC 14407</strain>
    </source>
</reference>
<feature type="region of interest" description="Disordered" evidence="1">
    <location>
        <begin position="218"/>
        <end position="253"/>
    </location>
</feature>
<proteinExistence type="predicted"/>
<dbReference type="OrthoDB" id="112232at2"/>
<organism evidence="2 3">
    <name type="scientific">Azospirillum oryzae</name>
    <dbReference type="NCBI Taxonomy" id="286727"/>
    <lineage>
        <taxon>Bacteria</taxon>
        <taxon>Pseudomonadati</taxon>
        <taxon>Pseudomonadota</taxon>
        <taxon>Alphaproteobacteria</taxon>
        <taxon>Rhodospirillales</taxon>
        <taxon>Azospirillaceae</taxon>
        <taxon>Azospirillum</taxon>
    </lineage>
</organism>
<name>A0A6N1AP32_9PROT</name>
<dbReference type="SMART" id="SM00671">
    <property type="entry name" value="SEL1"/>
    <property type="match status" value="5"/>
</dbReference>
<dbReference type="EMBL" id="CP054619">
    <property type="protein sequence ID" value="QKS53173.1"/>
    <property type="molecule type" value="Genomic_DNA"/>
</dbReference>
<feature type="compositionally biased region" description="Basic and acidic residues" evidence="1">
    <location>
        <begin position="231"/>
        <end position="243"/>
    </location>
</feature>
<dbReference type="InterPro" id="IPR006597">
    <property type="entry name" value="Sel1-like"/>
</dbReference>
<protein>
    <submittedName>
        <fullName evidence="2">Sel1 repeat family protein</fullName>
    </submittedName>
</protein>
<dbReference type="Proteomes" id="UP000509702">
    <property type="component" value="Chromosome"/>
</dbReference>
<gene>
    <name evidence="2" type="ORF">HUE56_15540</name>
</gene>
<sequence length="253" mass="27312">MIDEGTNAMPTLWTRMRAELGDSDAQYRLAEMLRTADVVASVPWYRRAARQGHVAAQTMLAFLLANGIGVPPDPRRAVSWYRRAAAKGDVGAQNNLGFMHEHGAGVPCDPAKAALWYRLAALQHSAPAQVNLALLLLDGRGVDRDEAEAVRWLRAAAEQGHPAAQYRLGLCLREGVGIERDAAEAALWLQAAAAAGDREALVALAELRQTVVPAWAGGAEESGAEDEDEAIEWRHQAERRPMQDARAGAMPPG</sequence>
<dbReference type="Gene3D" id="1.25.40.10">
    <property type="entry name" value="Tetratricopeptide repeat domain"/>
    <property type="match status" value="2"/>
</dbReference>
<dbReference type="SUPFAM" id="SSF81901">
    <property type="entry name" value="HCP-like"/>
    <property type="match status" value="2"/>
</dbReference>
<dbReference type="PANTHER" id="PTHR43628:SF1">
    <property type="entry name" value="CHITIN SYNTHASE REGULATORY FACTOR 2-RELATED"/>
    <property type="match status" value="1"/>
</dbReference>
<dbReference type="KEGG" id="aoz:HUE56_15540"/>
<dbReference type="AlphaFoldDB" id="A0A6N1AP32"/>
<dbReference type="InterPro" id="IPR011990">
    <property type="entry name" value="TPR-like_helical_dom_sf"/>
</dbReference>
<dbReference type="PANTHER" id="PTHR43628">
    <property type="entry name" value="ACTIVATOR OF C KINASE PROTEIN 1-RELATED"/>
    <property type="match status" value="1"/>
</dbReference>
<evidence type="ECO:0000313" key="2">
    <source>
        <dbReference type="EMBL" id="QKS53173.1"/>
    </source>
</evidence>
<evidence type="ECO:0000256" key="1">
    <source>
        <dbReference type="SAM" id="MobiDB-lite"/>
    </source>
</evidence>
<dbReference type="Pfam" id="PF08238">
    <property type="entry name" value="Sel1"/>
    <property type="match status" value="5"/>
</dbReference>
<evidence type="ECO:0000313" key="3">
    <source>
        <dbReference type="Proteomes" id="UP000509702"/>
    </source>
</evidence>
<keyword evidence="3" id="KW-1185">Reference proteome</keyword>
<dbReference type="InterPro" id="IPR052945">
    <property type="entry name" value="Mitotic_Regulator"/>
</dbReference>
<accession>A0A6N1AP32</accession>